<reference evidence="8" key="1">
    <citation type="journal article" date="2014" name="Int. J. Syst. Evol. Microbiol.">
        <title>Complete genome sequence of Corynebacterium casei LMG S-19264T (=DSM 44701T), isolated from a smear-ripened cheese.</title>
        <authorList>
            <consortium name="US DOE Joint Genome Institute (JGI-PGF)"/>
            <person name="Walter F."/>
            <person name="Albersmeier A."/>
            <person name="Kalinowski J."/>
            <person name="Ruckert C."/>
        </authorList>
    </citation>
    <scope>NUCLEOTIDE SEQUENCE</scope>
    <source>
        <strain evidence="8">CCM 8711</strain>
    </source>
</reference>
<dbReference type="InterPro" id="IPR019734">
    <property type="entry name" value="TPR_rpt"/>
</dbReference>
<dbReference type="InterPro" id="IPR006664">
    <property type="entry name" value="OMP_bac"/>
</dbReference>
<keyword evidence="3" id="KW-0998">Cell outer membrane</keyword>
<evidence type="ECO:0000256" key="3">
    <source>
        <dbReference type="ARBA" id="ARBA00023237"/>
    </source>
</evidence>
<dbReference type="InterPro" id="IPR011659">
    <property type="entry name" value="WD40"/>
</dbReference>
<dbReference type="PRINTS" id="PR01021">
    <property type="entry name" value="OMPADOMAIN"/>
</dbReference>
<feature type="repeat" description="TPR" evidence="4">
    <location>
        <begin position="64"/>
        <end position="97"/>
    </location>
</feature>
<dbReference type="AlphaFoldDB" id="A0A917J9R4"/>
<comment type="subcellular location">
    <subcellularLocation>
        <location evidence="1">Cell outer membrane</location>
    </subcellularLocation>
</comment>
<dbReference type="InterPro" id="IPR050330">
    <property type="entry name" value="Bact_OuterMem_StrucFunc"/>
</dbReference>
<dbReference type="SUPFAM" id="SSF48452">
    <property type="entry name" value="TPR-like"/>
    <property type="match status" value="1"/>
</dbReference>
<feature type="domain" description="OmpA-like" evidence="7">
    <location>
        <begin position="518"/>
        <end position="632"/>
    </location>
</feature>
<dbReference type="SMART" id="SM00028">
    <property type="entry name" value="TPR"/>
    <property type="match status" value="2"/>
</dbReference>
<dbReference type="SUPFAM" id="SSF82171">
    <property type="entry name" value="DPP6 N-terminal domain-like"/>
    <property type="match status" value="1"/>
</dbReference>
<dbReference type="SUPFAM" id="SSF103088">
    <property type="entry name" value="OmpA-like"/>
    <property type="match status" value="1"/>
</dbReference>
<proteinExistence type="predicted"/>
<keyword evidence="2 5" id="KW-0472">Membrane</keyword>
<evidence type="ECO:0000256" key="4">
    <source>
        <dbReference type="PROSITE-ProRule" id="PRU00339"/>
    </source>
</evidence>
<keyword evidence="9" id="KW-1185">Reference proteome</keyword>
<dbReference type="Pfam" id="PF07676">
    <property type="entry name" value="PD40"/>
    <property type="match status" value="3"/>
</dbReference>
<feature type="signal peptide" evidence="6">
    <location>
        <begin position="1"/>
        <end position="18"/>
    </location>
</feature>
<organism evidence="8 9">
    <name type="scientific">Mucilaginibacter galii</name>
    <dbReference type="NCBI Taxonomy" id="2005073"/>
    <lineage>
        <taxon>Bacteria</taxon>
        <taxon>Pseudomonadati</taxon>
        <taxon>Bacteroidota</taxon>
        <taxon>Sphingobacteriia</taxon>
        <taxon>Sphingobacteriales</taxon>
        <taxon>Sphingobacteriaceae</taxon>
        <taxon>Mucilaginibacter</taxon>
    </lineage>
</organism>
<sequence>MKLLSLWILLLLTLKVSGQTKQYSTTNAAAVTYYQKASAFLDRQDKANAVAQLQKALDADKNFMEAHAQLADLLKTLAQYKEAAEHYRQVIALSPDFSRGIYLKLGDLEITLADYTQAKIHLEKYITYPSLTTENRFYARKLIADCDFSMDAISKPVPFKPINLGPEINSANDEYLPVSTADEGMLIFTRKILNNEDFYKSAKINGQWTKAAYLSKQINTAEFNEGAQSISQDGKYLFFTGCNRPDGMGRCDIYITQKKGDDWSKPFNLSAPINSSGWESQPSISADGRTLYFVSNRKGGYGGYDIWKCRVTEKGWSEPENLGPKVNTAYDEQSPFIHPDDSTLYFCSNGWPGLGNKDLFVSRLDKAGKWQKPENMGYPINSSGDENGMSITTSGGYAYFASNTLSGYGGFDIYMFELPVKARPHAVTYVTGSVIDATTRKPMEASVEIVDLATNQPVYQSMTSTTKGDFLVTLVTGRNYGLTIFKNGYLFSSENFSLAGQKSNTPFKIEVPLNAIEIGKTAILKNIFFDSNRFDLKPESQSALQYLLNFMVINPTVSIEISGYTDNLGNDVMNQKLSENRAKSVYQYLINHGAKAIKLQYKGYGKQLPVAPNATEDGRAKNRRTEFKITAK</sequence>
<evidence type="ECO:0000256" key="2">
    <source>
        <dbReference type="ARBA" id="ARBA00023136"/>
    </source>
</evidence>
<dbReference type="InterPro" id="IPR011990">
    <property type="entry name" value="TPR-like_helical_dom_sf"/>
</dbReference>
<dbReference type="PANTHER" id="PTHR30329:SF21">
    <property type="entry name" value="LIPOPROTEIN YIAD-RELATED"/>
    <property type="match status" value="1"/>
</dbReference>
<dbReference type="Proteomes" id="UP000662074">
    <property type="component" value="Unassembled WGS sequence"/>
</dbReference>
<gene>
    <name evidence="8" type="ORF">GCM10011425_26150</name>
</gene>
<dbReference type="PROSITE" id="PS51123">
    <property type="entry name" value="OMPA_2"/>
    <property type="match status" value="1"/>
</dbReference>
<dbReference type="InterPro" id="IPR011042">
    <property type="entry name" value="6-blade_b-propeller_TolB-like"/>
</dbReference>
<dbReference type="GO" id="GO:0009279">
    <property type="term" value="C:cell outer membrane"/>
    <property type="evidence" value="ECO:0007669"/>
    <property type="project" value="UniProtKB-SubCell"/>
</dbReference>
<accession>A0A917J9R4</accession>
<dbReference type="CDD" id="cd07185">
    <property type="entry name" value="OmpA_C-like"/>
    <property type="match status" value="1"/>
</dbReference>
<dbReference type="PANTHER" id="PTHR30329">
    <property type="entry name" value="STATOR ELEMENT OF FLAGELLAR MOTOR COMPLEX"/>
    <property type="match status" value="1"/>
</dbReference>
<dbReference type="PROSITE" id="PS50005">
    <property type="entry name" value="TPR"/>
    <property type="match status" value="1"/>
</dbReference>
<dbReference type="Gene3D" id="2.60.40.1120">
    <property type="entry name" value="Carboxypeptidase-like, regulatory domain"/>
    <property type="match status" value="1"/>
</dbReference>
<keyword evidence="6" id="KW-0732">Signal</keyword>
<dbReference type="EMBL" id="BMDO01000007">
    <property type="protein sequence ID" value="GGI51403.1"/>
    <property type="molecule type" value="Genomic_DNA"/>
</dbReference>
<evidence type="ECO:0000256" key="1">
    <source>
        <dbReference type="ARBA" id="ARBA00004442"/>
    </source>
</evidence>
<dbReference type="Pfam" id="PF00691">
    <property type="entry name" value="OmpA"/>
    <property type="match status" value="1"/>
</dbReference>
<evidence type="ECO:0000256" key="6">
    <source>
        <dbReference type="SAM" id="SignalP"/>
    </source>
</evidence>
<feature type="chain" id="PRO_5037572798" evidence="6">
    <location>
        <begin position="19"/>
        <end position="632"/>
    </location>
</feature>
<keyword evidence="4" id="KW-0802">TPR repeat</keyword>
<dbReference type="Gene3D" id="1.25.40.10">
    <property type="entry name" value="Tetratricopeptide repeat domain"/>
    <property type="match status" value="1"/>
</dbReference>
<dbReference type="InterPro" id="IPR036737">
    <property type="entry name" value="OmpA-like_sf"/>
</dbReference>
<dbReference type="Pfam" id="PF13181">
    <property type="entry name" value="TPR_8"/>
    <property type="match status" value="2"/>
</dbReference>
<dbReference type="Gene3D" id="2.120.10.30">
    <property type="entry name" value="TolB, C-terminal domain"/>
    <property type="match status" value="1"/>
</dbReference>
<protein>
    <submittedName>
        <fullName evidence="8">Cell envelope biogenesis protein OmpA</fullName>
    </submittedName>
</protein>
<name>A0A917J9R4_9SPHI</name>
<dbReference type="RefSeq" id="WP_188417451.1">
    <property type="nucleotide sequence ID" value="NZ_CBCSDW010000006.1"/>
</dbReference>
<evidence type="ECO:0000256" key="5">
    <source>
        <dbReference type="PROSITE-ProRule" id="PRU00473"/>
    </source>
</evidence>
<evidence type="ECO:0000313" key="8">
    <source>
        <dbReference type="EMBL" id="GGI51403.1"/>
    </source>
</evidence>
<reference evidence="8" key="2">
    <citation type="submission" date="2020-09" db="EMBL/GenBank/DDBJ databases">
        <authorList>
            <person name="Sun Q."/>
            <person name="Sedlacek I."/>
        </authorList>
    </citation>
    <scope>NUCLEOTIDE SEQUENCE</scope>
    <source>
        <strain evidence="8">CCM 8711</strain>
    </source>
</reference>
<dbReference type="Gene3D" id="3.30.1330.60">
    <property type="entry name" value="OmpA-like domain"/>
    <property type="match status" value="1"/>
</dbReference>
<evidence type="ECO:0000313" key="9">
    <source>
        <dbReference type="Proteomes" id="UP000662074"/>
    </source>
</evidence>
<comment type="caution">
    <text evidence="8">The sequence shown here is derived from an EMBL/GenBank/DDBJ whole genome shotgun (WGS) entry which is preliminary data.</text>
</comment>
<evidence type="ECO:0000259" key="7">
    <source>
        <dbReference type="PROSITE" id="PS51123"/>
    </source>
</evidence>
<dbReference type="InterPro" id="IPR006665">
    <property type="entry name" value="OmpA-like"/>
</dbReference>